<dbReference type="OrthoDB" id="57532at2"/>
<feature type="domain" description="Glycosyl-hydrolase 97 catalytic" evidence="1">
    <location>
        <begin position="317"/>
        <end position="465"/>
    </location>
</feature>
<dbReference type="Gene3D" id="2.70.98.10">
    <property type="match status" value="1"/>
</dbReference>
<dbReference type="PATRIC" id="fig|1263870.3.peg.1082"/>
<name>M5U7X2_9BACT</name>
<proteinExistence type="predicted"/>
<dbReference type="InterPro" id="IPR029486">
    <property type="entry name" value="GH97_N"/>
</dbReference>
<dbReference type="InterPro" id="IPR013785">
    <property type="entry name" value="Aldolase_TIM"/>
</dbReference>
<dbReference type="RefSeq" id="WP_008675001.1">
    <property type="nucleotide sequence ID" value="NZ_ANOH01000081.1"/>
</dbReference>
<dbReference type="GO" id="GO:0016787">
    <property type="term" value="F:hydrolase activity"/>
    <property type="evidence" value="ECO:0007669"/>
    <property type="project" value="UniProtKB-KW"/>
</dbReference>
<dbReference type="Pfam" id="PF14509">
    <property type="entry name" value="GH97_C"/>
    <property type="match status" value="1"/>
</dbReference>
<dbReference type="InterPro" id="IPR019563">
    <property type="entry name" value="GH97_catalytic"/>
</dbReference>
<protein>
    <submittedName>
        <fullName evidence="4">Glycoside hydrolase family 97</fullName>
    </submittedName>
</protein>
<dbReference type="Pfam" id="PF10566">
    <property type="entry name" value="Glyco_hydro_97"/>
    <property type="match status" value="1"/>
</dbReference>
<dbReference type="GO" id="GO:0030246">
    <property type="term" value="F:carbohydrate binding"/>
    <property type="evidence" value="ECO:0007669"/>
    <property type="project" value="InterPro"/>
</dbReference>
<dbReference type="EMBL" id="ANOH01000081">
    <property type="protein sequence ID" value="EMI57562.1"/>
    <property type="molecule type" value="Genomic_DNA"/>
</dbReference>
<dbReference type="InterPro" id="IPR014718">
    <property type="entry name" value="GH-type_carb-bd"/>
</dbReference>
<dbReference type="InterPro" id="IPR052720">
    <property type="entry name" value="Glycosyl_hydrolase_97"/>
</dbReference>
<evidence type="ECO:0000259" key="3">
    <source>
        <dbReference type="Pfam" id="PF14509"/>
    </source>
</evidence>
<dbReference type="PANTHER" id="PTHR35803:SF3">
    <property type="entry name" value="ALPHA-GLUCOSIDASE"/>
    <property type="match status" value="1"/>
</dbReference>
<sequence>MINSPRYSFWIRLSITVAFVALLRPAMAIELKSPDGRLHAEIDVSENGDVANLVHYRVSWNGRPVITPSRLGLQIDNAPKSTGVTVRDVTRRSHDETWKTVCGERSEVRDHYNEVTLNLQTQSDSPFDVKITFRAFDEGLAFRYAFPEQDGRQRIRINREQSEFRFAADHRTWVAYKAQAHYKESRLSKVRSGCERPLTMQAADDLFISIGEAGLVDYARMKFAPIERMELTARNSSPDPSPQSTGASAGIGVVSALHGPADLDLPASTPWRFVMVADRVGGLIENNHLLLNLNEPCAIEDTSWIKPGTVLREMSLTTRGGIAAVDFAVEHNMGFIHFDAGWYGHEYDDASDATTITVDPKRSPGPLALKEVIDYAKERGVGVIVYVNRRALEKQLDEILPLYKSWGIAGIKYGFVNVGSQQWTAWLHDAIQKAADHQLMVDVHDEYRPTGFERTYPNLMTVEGIGGDETSPTNVDTLTLLFSRSICGPADNTICYYASRVDENATHAYQLAKAVCIYSPWQYLYWYDLPRKTAKPEASYSVIGDEPELAFFDALPTSWDETRVIEGKVGHYVLIARRKGDDWFIGAMNSRTDRTLDLNLDFLPKDEQYIAHRYIDDPTMDTRTKVRVTQTPVDASSTIAIELTAQGGQAIRLTPNVR</sequence>
<keyword evidence="4" id="KW-0378">Hydrolase</keyword>
<gene>
    <name evidence="4" type="ORF">RSSM_00994</name>
</gene>
<dbReference type="AlphaFoldDB" id="M5U7X2"/>
<evidence type="ECO:0000259" key="2">
    <source>
        <dbReference type="Pfam" id="PF14508"/>
    </source>
</evidence>
<feature type="domain" description="Glycosyl-hydrolase 97 C-terminal oligomerisation" evidence="3">
    <location>
        <begin position="558"/>
        <end position="654"/>
    </location>
</feature>
<dbReference type="PANTHER" id="PTHR35803">
    <property type="entry name" value="GLUCAN 1,4-ALPHA-GLUCOSIDASE SUSB-RELATED"/>
    <property type="match status" value="1"/>
</dbReference>
<dbReference type="InterPro" id="IPR017853">
    <property type="entry name" value="GH"/>
</dbReference>
<reference evidence="4 5" key="1">
    <citation type="journal article" date="2013" name="Mar. Genomics">
        <title>Expression of sulfatases in Rhodopirellula baltica and the diversity of sulfatases in the genus Rhodopirellula.</title>
        <authorList>
            <person name="Wegner C.E."/>
            <person name="Richter-Heitmann T."/>
            <person name="Klindworth A."/>
            <person name="Klockow C."/>
            <person name="Richter M."/>
            <person name="Achstetter T."/>
            <person name="Glockner F.O."/>
            <person name="Harder J."/>
        </authorList>
    </citation>
    <scope>NUCLEOTIDE SEQUENCE [LARGE SCALE GENOMIC DNA]</scope>
    <source>
        <strain evidence="4 5">SM41</strain>
    </source>
</reference>
<dbReference type="Gene3D" id="3.20.20.70">
    <property type="entry name" value="Aldolase class I"/>
    <property type="match status" value="1"/>
</dbReference>
<dbReference type="Proteomes" id="UP000011885">
    <property type="component" value="Unassembled WGS sequence"/>
</dbReference>
<dbReference type="InterPro" id="IPR029483">
    <property type="entry name" value="GH97_C"/>
</dbReference>
<accession>M5U7X2</accession>
<dbReference type="Pfam" id="PF14508">
    <property type="entry name" value="GH97_N"/>
    <property type="match status" value="1"/>
</dbReference>
<evidence type="ECO:0000313" key="4">
    <source>
        <dbReference type="EMBL" id="EMI57562.1"/>
    </source>
</evidence>
<organism evidence="4 5">
    <name type="scientific">Rhodopirellula sallentina SM41</name>
    <dbReference type="NCBI Taxonomy" id="1263870"/>
    <lineage>
        <taxon>Bacteria</taxon>
        <taxon>Pseudomonadati</taxon>
        <taxon>Planctomycetota</taxon>
        <taxon>Planctomycetia</taxon>
        <taxon>Pirellulales</taxon>
        <taxon>Pirellulaceae</taxon>
        <taxon>Rhodopirellula</taxon>
    </lineage>
</organism>
<evidence type="ECO:0000313" key="5">
    <source>
        <dbReference type="Proteomes" id="UP000011885"/>
    </source>
</evidence>
<comment type="caution">
    <text evidence="4">The sequence shown here is derived from an EMBL/GenBank/DDBJ whole genome shotgun (WGS) entry which is preliminary data.</text>
</comment>
<dbReference type="SUPFAM" id="SSF51445">
    <property type="entry name" value="(Trans)glycosidases"/>
    <property type="match status" value="1"/>
</dbReference>
<evidence type="ECO:0000259" key="1">
    <source>
        <dbReference type="Pfam" id="PF10566"/>
    </source>
</evidence>
<keyword evidence="5" id="KW-1185">Reference proteome</keyword>
<feature type="domain" description="Glycosyl-hydrolase 97 N-terminal" evidence="2">
    <location>
        <begin position="31"/>
        <end position="296"/>
    </location>
</feature>